<proteinExistence type="predicted"/>
<name>A0A0B4CNI8_9FLAO</name>
<evidence type="ECO:0008006" key="4">
    <source>
        <dbReference type="Google" id="ProtNLM"/>
    </source>
</evidence>
<reference evidence="2 3" key="1">
    <citation type="submission" date="2014-12" db="EMBL/GenBank/DDBJ databases">
        <title>Genome sequencing of Chryseobacterium taiwanense TPW19.</title>
        <authorList>
            <person name="Tan P.W."/>
            <person name="Chan K.-G."/>
        </authorList>
    </citation>
    <scope>NUCLEOTIDE SEQUENCE [LARGE SCALE GENOMIC DNA]</scope>
    <source>
        <strain evidence="2 3">TPW19</strain>
    </source>
</reference>
<feature type="chain" id="PRO_5002102178" description="Thioredoxin domain-containing protein" evidence="1">
    <location>
        <begin position="19"/>
        <end position="187"/>
    </location>
</feature>
<evidence type="ECO:0000256" key="1">
    <source>
        <dbReference type="SAM" id="SignalP"/>
    </source>
</evidence>
<gene>
    <name evidence="2" type="ORF">RM51_11535</name>
</gene>
<accession>A0A0B4CNI8</accession>
<dbReference type="RefSeq" id="WP_039369328.1">
    <property type="nucleotide sequence ID" value="NZ_JWTA01000008.1"/>
</dbReference>
<feature type="signal peptide" evidence="1">
    <location>
        <begin position="1"/>
        <end position="18"/>
    </location>
</feature>
<protein>
    <recommendedName>
        <fullName evidence="4">Thioredoxin domain-containing protein</fullName>
    </recommendedName>
</protein>
<organism evidence="2 3">
    <name type="scientific">Chryseobacterium taiwanense</name>
    <dbReference type="NCBI Taxonomy" id="363331"/>
    <lineage>
        <taxon>Bacteria</taxon>
        <taxon>Pseudomonadati</taxon>
        <taxon>Bacteroidota</taxon>
        <taxon>Flavobacteriia</taxon>
        <taxon>Flavobacteriales</taxon>
        <taxon>Weeksellaceae</taxon>
        <taxon>Chryseobacterium group</taxon>
        <taxon>Chryseobacterium</taxon>
    </lineage>
</organism>
<keyword evidence="1" id="KW-0732">Signal</keyword>
<dbReference type="Gene3D" id="3.40.30.10">
    <property type="entry name" value="Glutaredoxin"/>
    <property type="match status" value="1"/>
</dbReference>
<comment type="caution">
    <text evidence="2">The sequence shown here is derived from an EMBL/GenBank/DDBJ whole genome shotgun (WGS) entry which is preliminary data.</text>
</comment>
<dbReference type="SUPFAM" id="SSF52833">
    <property type="entry name" value="Thioredoxin-like"/>
    <property type="match status" value="1"/>
</dbReference>
<keyword evidence="3" id="KW-1185">Reference proteome</keyword>
<evidence type="ECO:0000313" key="3">
    <source>
        <dbReference type="Proteomes" id="UP000031167"/>
    </source>
</evidence>
<dbReference type="AlphaFoldDB" id="A0A0B4CNI8"/>
<dbReference type="EMBL" id="JWTA01000008">
    <property type="protein sequence ID" value="KIC62804.1"/>
    <property type="molecule type" value="Genomic_DNA"/>
</dbReference>
<dbReference type="STRING" id="363331.RM51_11535"/>
<dbReference type="OrthoDB" id="1423529at2"/>
<evidence type="ECO:0000313" key="2">
    <source>
        <dbReference type="EMBL" id="KIC62804.1"/>
    </source>
</evidence>
<dbReference type="Proteomes" id="UP000031167">
    <property type="component" value="Unassembled WGS sequence"/>
</dbReference>
<sequence>MKKLLVSLSILLSFGIQAQSEQCNLQQSKFISATTVDKEDLICIAKNSQKPYTIFYTLASWCGPCRLHLPDTLDLEKTGMVDVFVLLVEAEQDQRINNAIDFIKYTDEKVKYVVLKDELYGTKVGKRNRKFVTEITPPNFENIDDYSKVILMDKSGNTVYVSNWKDYNKDWKNSKKMYENKIIPLLK</sequence>
<dbReference type="InterPro" id="IPR036249">
    <property type="entry name" value="Thioredoxin-like_sf"/>
</dbReference>